<feature type="compositionally biased region" description="Polar residues" evidence="3">
    <location>
        <begin position="237"/>
        <end position="247"/>
    </location>
</feature>
<feature type="domain" description="SH3" evidence="4">
    <location>
        <begin position="398"/>
        <end position="457"/>
    </location>
</feature>
<dbReference type="PANTHER" id="PTHR14167">
    <property type="entry name" value="SH3 DOMAIN-CONTAINING"/>
    <property type="match status" value="1"/>
</dbReference>
<dbReference type="Gene3D" id="2.30.30.40">
    <property type="entry name" value="SH3 Domains"/>
    <property type="match status" value="5"/>
</dbReference>
<feature type="region of interest" description="Disordered" evidence="3">
    <location>
        <begin position="157"/>
        <end position="176"/>
    </location>
</feature>
<feature type="compositionally biased region" description="Pro residues" evidence="3">
    <location>
        <begin position="332"/>
        <end position="347"/>
    </location>
</feature>
<dbReference type="OrthoDB" id="27823at2759"/>
<sequence length="793" mass="85558">MSVSHSQRNIKAKIHAFEKQAAVDMEEEGPLVKPEPRPRTQYPKPPAVATKPTFTPRPSSMLELSNASGSSVEKRQKDALIPPTPAPRPLLHKAPSESEITLETPAGKVPLIPPSRRSVMARAKTFSALEEGPANTPPTPPPKIKPMMNSVSLTNHEPAVILPPPPPKFKPATDNASLTNHEPAVILPPPPPKFKPAADPVSLTYQAPPLPLSKPNMENGNGNVDRPFGQTPIKPQRSVNFHQNPPNLSRKPTLIRVPSKVDDNEIQEPPPLPVQKPIGGVPLPIIRKPSRIINRPSYPPPPVEASNPEGFSVPMPELSLPPRPVGGKVAPARPPPAKAAPGRPPRPAASGLPGPAFQAGRAATLPTRSQSSRGLVKKVPVQPPRPSPGHPLYNRYTLEIPHAIAEFDYNGSNTGELSFQKNEVLVLLDQTDNNTFECQVGDAKGPVQKSYLKIITPLSSASSMPQSSPQIPPPADARRGSSGLQAQALYDFVPERPEELALKAGDLVSMVEWVDGEWCRGCTRGASGMFPVSYVRMLSVIPAPPGGQKAPPGPASISGPRCVARYEFEGDHRNELSFPAGEVIRLKEYVGQEWARGELNGFVGIFPLDYVEVVEDLPPPPPTQQNVQMRIPLPGMVPASKNQVPASKNQLPARPSQLQLSPAGAEWCRAQYDYTAETDEDLAFQQGAVILITEHVDAEWCRGRLDGREGCFPVAFVEPCPAPPEGSESPGSGGGGRARALFDFVSESEEELSIKVGDIITGLESIDDEWFLGELNGMHGLVPRNYVQVLKEP</sequence>
<dbReference type="EMBL" id="JAFJMO010000007">
    <property type="protein sequence ID" value="KAJ8271848.1"/>
    <property type="molecule type" value="Genomic_DNA"/>
</dbReference>
<feature type="domain" description="SH3" evidence="4">
    <location>
        <begin position="663"/>
        <end position="722"/>
    </location>
</feature>
<dbReference type="PANTHER" id="PTHR14167:SF116">
    <property type="entry name" value="CAP, ISOFORM AC"/>
    <property type="match status" value="1"/>
</dbReference>
<keyword evidence="6" id="KW-1185">Reference proteome</keyword>
<feature type="region of interest" description="Disordered" evidence="3">
    <location>
        <begin position="126"/>
        <end position="149"/>
    </location>
</feature>
<dbReference type="Pfam" id="PF07653">
    <property type="entry name" value="SH3_2"/>
    <property type="match status" value="1"/>
</dbReference>
<reference evidence="5" key="1">
    <citation type="journal article" date="2023" name="Science">
        <title>Genome structures resolve the early diversification of teleost fishes.</title>
        <authorList>
            <person name="Parey E."/>
            <person name="Louis A."/>
            <person name="Montfort J."/>
            <person name="Bouchez O."/>
            <person name="Roques C."/>
            <person name="Iampietro C."/>
            <person name="Lluch J."/>
            <person name="Castinel A."/>
            <person name="Donnadieu C."/>
            <person name="Desvignes T."/>
            <person name="Floi Bucao C."/>
            <person name="Jouanno E."/>
            <person name="Wen M."/>
            <person name="Mejri S."/>
            <person name="Dirks R."/>
            <person name="Jansen H."/>
            <person name="Henkel C."/>
            <person name="Chen W.J."/>
            <person name="Zahm M."/>
            <person name="Cabau C."/>
            <person name="Klopp C."/>
            <person name="Thompson A.W."/>
            <person name="Robinson-Rechavi M."/>
            <person name="Braasch I."/>
            <person name="Lecointre G."/>
            <person name="Bobe J."/>
            <person name="Postlethwait J.H."/>
            <person name="Berthelot C."/>
            <person name="Roest Crollius H."/>
            <person name="Guiguen Y."/>
        </authorList>
    </citation>
    <scope>NUCLEOTIDE SEQUENCE</scope>
    <source>
        <strain evidence="5">Concon-B</strain>
    </source>
</reference>
<organism evidence="5 6">
    <name type="scientific">Conger conger</name>
    <name type="common">Conger eel</name>
    <name type="synonym">Muraena conger</name>
    <dbReference type="NCBI Taxonomy" id="82655"/>
    <lineage>
        <taxon>Eukaryota</taxon>
        <taxon>Metazoa</taxon>
        <taxon>Chordata</taxon>
        <taxon>Craniata</taxon>
        <taxon>Vertebrata</taxon>
        <taxon>Euteleostomi</taxon>
        <taxon>Actinopterygii</taxon>
        <taxon>Neopterygii</taxon>
        <taxon>Teleostei</taxon>
        <taxon>Anguilliformes</taxon>
        <taxon>Congridae</taxon>
        <taxon>Conger</taxon>
    </lineage>
</organism>
<keyword evidence="1 2" id="KW-0728">SH3 domain</keyword>
<evidence type="ECO:0000256" key="3">
    <source>
        <dbReference type="SAM" id="MobiDB-lite"/>
    </source>
</evidence>
<comment type="caution">
    <text evidence="5">The sequence shown here is derived from an EMBL/GenBank/DDBJ whole genome shotgun (WGS) entry which is preliminary data.</text>
</comment>
<dbReference type="PROSITE" id="PS50002">
    <property type="entry name" value="SH3"/>
    <property type="match status" value="5"/>
</dbReference>
<evidence type="ECO:0000259" key="4">
    <source>
        <dbReference type="PROSITE" id="PS50002"/>
    </source>
</evidence>
<dbReference type="SMART" id="SM00326">
    <property type="entry name" value="SH3"/>
    <property type="match status" value="5"/>
</dbReference>
<feature type="region of interest" description="Disordered" evidence="3">
    <location>
        <begin position="181"/>
        <end position="393"/>
    </location>
</feature>
<dbReference type="Proteomes" id="UP001152803">
    <property type="component" value="Unassembled WGS sequence"/>
</dbReference>
<dbReference type="InterPro" id="IPR036028">
    <property type="entry name" value="SH3-like_dom_sf"/>
</dbReference>
<feature type="compositionally biased region" description="Pro residues" evidence="3">
    <location>
        <begin position="135"/>
        <end position="144"/>
    </location>
</feature>
<evidence type="ECO:0000313" key="6">
    <source>
        <dbReference type="Proteomes" id="UP001152803"/>
    </source>
</evidence>
<evidence type="ECO:0000256" key="2">
    <source>
        <dbReference type="PROSITE-ProRule" id="PRU00192"/>
    </source>
</evidence>
<dbReference type="PRINTS" id="PR00499">
    <property type="entry name" value="P67PHOX"/>
</dbReference>
<dbReference type="InterPro" id="IPR050384">
    <property type="entry name" value="Endophilin_SH3RF"/>
</dbReference>
<evidence type="ECO:0000256" key="1">
    <source>
        <dbReference type="ARBA" id="ARBA00022443"/>
    </source>
</evidence>
<feature type="compositionally biased region" description="Polar residues" evidence="3">
    <location>
        <begin position="52"/>
        <end position="71"/>
    </location>
</feature>
<feature type="region of interest" description="Disordered" evidence="3">
    <location>
        <begin position="460"/>
        <end position="480"/>
    </location>
</feature>
<feature type="domain" description="SH3" evidence="4">
    <location>
        <begin position="557"/>
        <end position="616"/>
    </location>
</feature>
<dbReference type="Pfam" id="PF14604">
    <property type="entry name" value="SH3_9"/>
    <property type="match status" value="2"/>
</dbReference>
<feature type="compositionally biased region" description="Low complexity" evidence="3">
    <location>
        <begin position="460"/>
        <end position="469"/>
    </location>
</feature>
<dbReference type="Pfam" id="PF00018">
    <property type="entry name" value="SH3_1"/>
    <property type="match status" value="2"/>
</dbReference>
<feature type="domain" description="SH3" evidence="4">
    <location>
        <begin position="481"/>
        <end position="540"/>
    </location>
</feature>
<name>A0A9Q1DJ79_CONCO</name>
<feature type="domain" description="SH3" evidence="4">
    <location>
        <begin position="733"/>
        <end position="792"/>
    </location>
</feature>
<dbReference type="AlphaFoldDB" id="A0A9Q1DJ79"/>
<evidence type="ECO:0000313" key="5">
    <source>
        <dbReference type="EMBL" id="KAJ8271848.1"/>
    </source>
</evidence>
<feature type="region of interest" description="Disordered" evidence="3">
    <location>
        <begin position="21"/>
        <end position="92"/>
    </location>
</feature>
<dbReference type="SUPFAM" id="SSF50044">
    <property type="entry name" value="SH3-domain"/>
    <property type="match status" value="5"/>
</dbReference>
<dbReference type="InterPro" id="IPR001452">
    <property type="entry name" value="SH3_domain"/>
</dbReference>
<proteinExistence type="predicted"/>
<gene>
    <name evidence="5" type="ORF">COCON_G00107070</name>
</gene>
<accession>A0A9Q1DJ79</accession>
<protein>
    <recommendedName>
        <fullName evidence="4">SH3 domain-containing protein</fullName>
    </recommendedName>
</protein>